<keyword evidence="2" id="KW-1133">Transmembrane helix</keyword>
<dbReference type="EMBL" id="JAMQOS010000002">
    <property type="protein sequence ID" value="MDS0281878.1"/>
    <property type="molecule type" value="Genomic_DNA"/>
</dbReference>
<dbReference type="RefSeq" id="WP_310899715.1">
    <property type="nucleotide sequence ID" value="NZ_JAMQOS010000002.1"/>
</dbReference>
<protein>
    <recommendedName>
        <fullName evidence="5">DUF4190 domain-containing protein</fullName>
    </recommendedName>
</protein>
<evidence type="ECO:0000256" key="2">
    <source>
        <dbReference type="SAM" id="Phobius"/>
    </source>
</evidence>
<dbReference type="Proteomes" id="UP001268864">
    <property type="component" value="Unassembled WGS sequence"/>
</dbReference>
<evidence type="ECO:0008006" key="5">
    <source>
        <dbReference type="Google" id="ProtNLM"/>
    </source>
</evidence>
<gene>
    <name evidence="3" type="ORF">NDI86_07060</name>
</gene>
<proteinExistence type="predicted"/>
<dbReference type="InterPro" id="IPR055957">
    <property type="entry name" value="DUF7535"/>
</dbReference>
<keyword evidence="2" id="KW-0472">Membrane</keyword>
<evidence type="ECO:0000313" key="4">
    <source>
        <dbReference type="Proteomes" id="UP001268864"/>
    </source>
</evidence>
<evidence type="ECO:0000313" key="3">
    <source>
        <dbReference type="EMBL" id="MDS0281878.1"/>
    </source>
</evidence>
<name>A0ABU2FM83_9EURY</name>
<keyword evidence="4" id="KW-1185">Reference proteome</keyword>
<comment type="caution">
    <text evidence="3">The sequence shown here is derived from an EMBL/GenBank/DDBJ whole genome shotgun (WGS) entry which is preliminary data.</text>
</comment>
<reference evidence="3 4" key="1">
    <citation type="submission" date="2022-06" db="EMBL/GenBank/DDBJ databases">
        <title>Halomicroarcula sp. a new haloarchaeum isolate from saline soil.</title>
        <authorList>
            <person name="Strakova D."/>
            <person name="Galisteo C."/>
            <person name="Sanchez-Porro C."/>
            <person name="Ventosa A."/>
        </authorList>
    </citation>
    <scope>NUCLEOTIDE SEQUENCE [LARGE SCALE GENOMIC DNA]</scope>
    <source>
        <strain evidence="3 4">S3CR25-11</strain>
    </source>
</reference>
<feature type="transmembrane region" description="Helical" evidence="2">
    <location>
        <begin position="33"/>
        <end position="60"/>
    </location>
</feature>
<keyword evidence="2" id="KW-0812">Transmembrane</keyword>
<organism evidence="3 4">
    <name type="scientific">Haloarcula onubensis</name>
    <dbReference type="NCBI Taxonomy" id="2950539"/>
    <lineage>
        <taxon>Archaea</taxon>
        <taxon>Methanobacteriati</taxon>
        <taxon>Methanobacteriota</taxon>
        <taxon>Stenosarchaea group</taxon>
        <taxon>Halobacteria</taxon>
        <taxon>Halobacteriales</taxon>
        <taxon>Haloarculaceae</taxon>
        <taxon>Haloarcula</taxon>
    </lineage>
</organism>
<sequence>MSDSDESNGSALPEPLRTVTPPSRTHPDESMDVIGWAIFIGLVVILTPLIPIIAVIWLIAKAQDALGQS</sequence>
<evidence type="ECO:0000256" key="1">
    <source>
        <dbReference type="SAM" id="MobiDB-lite"/>
    </source>
</evidence>
<feature type="region of interest" description="Disordered" evidence="1">
    <location>
        <begin position="1"/>
        <end position="27"/>
    </location>
</feature>
<dbReference type="Pfam" id="PF24379">
    <property type="entry name" value="DUF7535"/>
    <property type="match status" value="1"/>
</dbReference>
<accession>A0ABU2FM83</accession>